<gene>
    <name evidence="1" type="ORF">GCM10007157_24080</name>
</gene>
<name>A0A8H9I3Z8_9GAMM</name>
<reference evidence="2" key="1">
    <citation type="journal article" date="2019" name="Int. J. Syst. Evol. Microbiol.">
        <title>The Global Catalogue of Microorganisms (GCM) 10K type strain sequencing project: providing services to taxonomists for standard genome sequencing and annotation.</title>
        <authorList>
            <consortium name="The Broad Institute Genomics Platform"/>
            <consortium name="The Broad Institute Genome Sequencing Center for Infectious Disease"/>
            <person name="Wu L."/>
            <person name="Ma J."/>
        </authorList>
    </citation>
    <scope>NUCLEOTIDE SEQUENCE [LARGE SCALE GENOMIC DNA]</scope>
    <source>
        <strain evidence="2">KCTC 22154</strain>
    </source>
</reference>
<proteinExistence type="predicted"/>
<evidence type="ECO:0000313" key="2">
    <source>
        <dbReference type="Proteomes" id="UP000623776"/>
    </source>
</evidence>
<comment type="caution">
    <text evidence="1">The sequence shown here is derived from an EMBL/GenBank/DDBJ whole genome shotgun (WGS) entry which is preliminary data.</text>
</comment>
<dbReference type="Proteomes" id="UP000623776">
    <property type="component" value="Unassembled WGS sequence"/>
</dbReference>
<evidence type="ECO:0000313" key="1">
    <source>
        <dbReference type="EMBL" id="GGW31458.1"/>
    </source>
</evidence>
<evidence type="ECO:0008006" key="3">
    <source>
        <dbReference type="Google" id="ProtNLM"/>
    </source>
</evidence>
<dbReference type="AlphaFoldDB" id="A0A8H9I3Z8"/>
<protein>
    <recommendedName>
        <fullName evidence="3">Pilus assembly protein PilV</fullName>
    </recommendedName>
</protein>
<keyword evidence="2" id="KW-1185">Reference proteome</keyword>
<dbReference type="EMBL" id="BMXN01000014">
    <property type="protein sequence ID" value="GGW31458.1"/>
    <property type="molecule type" value="Genomic_DNA"/>
</dbReference>
<accession>A0A8H9I3Z8</accession>
<sequence>MVEALVALVVLSLGLISIAAMQLKALQAVQRGYQQTLVSVAALDAQERVWAATRHAEGCQDIPLAEIERAWQTAWFAASGGPLIRHGQAIYSTIARQGCLFEVTVRLDSAVDDSPQSLVYPFQLPL</sequence>
<organism evidence="1 2">
    <name type="scientific">Vreelandella hamiltonii</name>
    <dbReference type="NCBI Taxonomy" id="502829"/>
    <lineage>
        <taxon>Bacteria</taxon>
        <taxon>Pseudomonadati</taxon>
        <taxon>Pseudomonadota</taxon>
        <taxon>Gammaproteobacteria</taxon>
        <taxon>Oceanospirillales</taxon>
        <taxon>Halomonadaceae</taxon>
        <taxon>Vreelandella</taxon>
    </lineage>
</organism>